<feature type="domain" description="CusB-like beta-barrel" evidence="7">
    <location>
        <begin position="197"/>
        <end position="267"/>
    </location>
</feature>
<dbReference type="Proteomes" id="UP000191110">
    <property type="component" value="Unassembled WGS sequence"/>
</dbReference>
<evidence type="ECO:0000259" key="6">
    <source>
        <dbReference type="Pfam" id="PF25917"/>
    </source>
</evidence>
<sequence>MIVIRFVMVLCLSAFSSLHAATVDLQRIMVDKVPVEDVRLLDGLVEAVNRSTVSSQASGRIESIYFDIDDYVKRGDVLLKIRDTTQRAAMNSAEAVFQETQARLDGAHSEYDRTKEIYAKKLVAKSKLDQAEAAFKSATARRGAAKAGVEEAQEALAQTTVKAPYSGIVTERHVEIGEMASIGTHLMSGLSLEALRITVEVPQSLMPTVRSGAKMQGVLPDGRLLESKHVTLFPIANSTSHAFKMRLALPEGQHDLYPGMFIKVSVSVGSSEKIVIPLESVAYRSEVTGVYVVDTNGRVSLRHIRLGQRQSEARVEVLSGLRSGESIALDPVRAGVVLKQQGRDGK</sequence>
<dbReference type="Gene3D" id="2.40.420.20">
    <property type="match status" value="1"/>
</dbReference>
<evidence type="ECO:0000256" key="2">
    <source>
        <dbReference type="ARBA" id="ARBA00009477"/>
    </source>
</evidence>
<feature type="domain" description="Multidrug resistance protein MdtA-like alpha-helical hairpin" evidence="5">
    <location>
        <begin position="90"/>
        <end position="159"/>
    </location>
</feature>
<evidence type="ECO:0000259" key="7">
    <source>
        <dbReference type="Pfam" id="PF25954"/>
    </source>
</evidence>
<dbReference type="PANTHER" id="PTHR30469:SF18">
    <property type="entry name" value="RESISTANCE-NODULATION-CELL DIVISION (RND) EFFLUX MEMBRANE FUSION PROTEIN-RELATED"/>
    <property type="match status" value="1"/>
</dbReference>
<dbReference type="GO" id="GO:0015562">
    <property type="term" value="F:efflux transmembrane transporter activity"/>
    <property type="evidence" value="ECO:0007669"/>
    <property type="project" value="TreeGrafter"/>
</dbReference>
<dbReference type="NCBIfam" id="TIGR01730">
    <property type="entry name" value="RND_mfp"/>
    <property type="match status" value="1"/>
</dbReference>
<dbReference type="InterPro" id="IPR058625">
    <property type="entry name" value="MdtA-like_BSH"/>
</dbReference>
<evidence type="ECO:0000259" key="5">
    <source>
        <dbReference type="Pfam" id="PF25876"/>
    </source>
</evidence>
<evidence type="ECO:0000256" key="1">
    <source>
        <dbReference type="ARBA" id="ARBA00004196"/>
    </source>
</evidence>
<organism evidence="9 10">
    <name type="scientific">Solemya pervernicosa gill symbiont</name>
    <dbReference type="NCBI Taxonomy" id="642797"/>
    <lineage>
        <taxon>Bacteria</taxon>
        <taxon>Pseudomonadati</taxon>
        <taxon>Pseudomonadota</taxon>
        <taxon>Gammaproteobacteria</taxon>
        <taxon>sulfur-oxidizing symbionts</taxon>
    </lineage>
</organism>
<dbReference type="InterPro" id="IPR058624">
    <property type="entry name" value="MdtA-like_HH"/>
</dbReference>
<dbReference type="Pfam" id="PF25954">
    <property type="entry name" value="Beta-barrel_RND_2"/>
    <property type="match status" value="1"/>
</dbReference>
<dbReference type="EMBL" id="MPRL01000032">
    <property type="protein sequence ID" value="OOZ40136.1"/>
    <property type="molecule type" value="Genomic_DNA"/>
</dbReference>
<dbReference type="RefSeq" id="WP_078483730.1">
    <property type="nucleotide sequence ID" value="NZ_MPRL01000032.1"/>
</dbReference>
<accession>A0A1T2L5C5</accession>
<feature type="chain" id="PRO_5012256106" evidence="4">
    <location>
        <begin position="21"/>
        <end position="346"/>
    </location>
</feature>
<comment type="caution">
    <text evidence="9">The sequence shown here is derived from an EMBL/GenBank/DDBJ whole genome shotgun (WGS) entry which is preliminary data.</text>
</comment>
<comment type="subcellular location">
    <subcellularLocation>
        <location evidence="1">Cell envelope</location>
    </subcellularLocation>
</comment>
<dbReference type="Gene3D" id="1.10.287.470">
    <property type="entry name" value="Helix hairpin bin"/>
    <property type="match status" value="1"/>
</dbReference>
<dbReference type="Pfam" id="PF25876">
    <property type="entry name" value="HH_MFP_RND"/>
    <property type="match status" value="1"/>
</dbReference>
<proteinExistence type="inferred from homology"/>
<dbReference type="InterPro" id="IPR058792">
    <property type="entry name" value="Beta-barrel_RND_2"/>
</dbReference>
<keyword evidence="10" id="KW-1185">Reference proteome</keyword>
<evidence type="ECO:0000256" key="4">
    <source>
        <dbReference type="SAM" id="SignalP"/>
    </source>
</evidence>
<dbReference type="PANTHER" id="PTHR30469">
    <property type="entry name" value="MULTIDRUG RESISTANCE PROTEIN MDTA"/>
    <property type="match status" value="1"/>
</dbReference>
<dbReference type="OrthoDB" id="5730196at2"/>
<feature type="domain" description="Multidrug resistance protein MdtA-like barrel-sandwich hybrid" evidence="6">
    <location>
        <begin position="51"/>
        <end position="184"/>
    </location>
</feature>
<evidence type="ECO:0000256" key="3">
    <source>
        <dbReference type="ARBA" id="ARBA00022448"/>
    </source>
</evidence>
<dbReference type="Pfam" id="PF25967">
    <property type="entry name" value="RND-MFP_C"/>
    <property type="match status" value="1"/>
</dbReference>
<dbReference type="InterPro" id="IPR058627">
    <property type="entry name" value="MdtA-like_C"/>
</dbReference>
<dbReference type="Gene3D" id="2.40.30.170">
    <property type="match status" value="1"/>
</dbReference>
<comment type="similarity">
    <text evidence="2">Belongs to the membrane fusion protein (MFP) (TC 8.A.1) family.</text>
</comment>
<feature type="domain" description="Multidrug resistance protein MdtA-like C-terminal permuted SH3" evidence="8">
    <location>
        <begin position="274"/>
        <end position="327"/>
    </location>
</feature>
<protein>
    <submittedName>
        <fullName evidence="9">Uncharacterized protein</fullName>
    </submittedName>
</protein>
<name>A0A1T2L5C5_9GAMM</name>
<dbReference type="SUPFAM" id="SSF111369">
    <property type="entry name" value="HlyD-like secretion proteins"/>
    <property type="match status" value="1"/>
</dbReference>
<evidence type="ECO:0000259" key="8">
    <source>
        <dbReference type="Pfam" id="PF25967"/>
    </source>
</evidence>
<evidence type="ECO:0000313" key="9">
    <source>
        <dbReference type="EMBL" id="OOZ40136.1"/>
    </source>
</evidence>
<feature type="signal peptide" evidence="4">
    <location>
        <begin position="1"/>
        <end position="20"/>
    </location>
</feature>
<dbReference type="GO" id="GO:1990281">
    <property type="term" value="C:efflux pump complex"/>
    <property type="evidence" value="ECO:0007669"/>
    <property type="project" value="TreeGrafter"/>
</dbReference>
<dbReference type="Pfam" id="PF25917">
    <property type="entry name" value="BSH_RND"/>
    <property type="match status" value="1"/>
</dbReference>
<reference evidence="9 10" key="1">
    <citation type="submission" date="2016-11" db="EMBL/GenBank/DDBJ databases">
        <title>Mixed transmission modes and dynamic genome evolution in an obligate animal-bacterial symbiosis.</title>
        <authorList>
            <person name="Russell S.L."/>
            <person name="Corbett-Detig R.B."/>
            <person name="Cavanaugh C.M."/>
        </authorList>
    </citation>
    <scope>NUCLEOTIDE SEQUENCE [LARGE SCALE GENOMIC DNA]</scope>
    <source>
        <strain evidence="9">Sveles-Q1</strain>
    </source>
</reference>
<keyword evidence="4" id="KW-0732">Signal</keyword>
<keyword evidence="3" id="KW-0813">Transport</keyword>
<dbReference type="AlphaFoldDB" id="A0A1T2L5C5"/>
<evidence type="ECO:0000313" key="10">
    <source>
        <dbReference type="Proteomes" id="UP000191110"/>
    </source>
</evidence>
<dbReference type="InterPro" id="IPR006143">
    <property type="entry name" value="RND_pump_MFP"/>
</dbReference>
<dbReference type="Gene3D" id="2.40.50.100">
    <property type="match status" value="1"/>
</dbReference>
<gene>
    <name evidence="9" type="ORF">BOW53_08905</name>
</gene>